<dbReference type="InterPro" id="IPR002921">
    <property type="entry name" value="Fungal_lipase-type"/>
</dbReference>
<reference evidence="2" key="1">
    <citation type="submission" date="2020-01" db="EMBL/GenBank/DDBJ databases">
        <title>Genome sequence of Kobresia littledalei, the first chromosome-level genome in the family Cyperaceae.</title>
        <authorList>
            <person name="Qu G."/>
        </authorList>
    </citation>
    <scope>NUCLEOTIDE SEQUENCE</scope>
    <source>
        <strain evidence="2">C.B.Clarke</strain>
        <tissue evidence="2">Leaf</tissue>
    </source>
</reference>
<evidence type="ECO:0000313" key="3">
    <source>
        <dbReference type="Proteomes" id="UP000623129"/>
    </source>
</evidence>
<feature type="domain" description="Fungal lipase-type" evidence="1">
    <location>
        <begin position="206"/>
        <end position="362"/>
    </location>
</feature>
<dbReference type="SUPFAM" id="SSF53474">
    <property type="entry name" value="alpha/beta-Hydrolases"/>
    <property type="match status" value="1"/>
</dbReference>
<gene>
    <name evidence="2" type="ORF">FCM35_KLT14792</name>
</gene>
<evidence type="ECO:0000313" key="2">
    <source>
        <dbReference type="EMBL" id="KAF3320658.1"/>
    </source>
</evidence>
<dbReference type="InterPro" id="IPR044819">
    <property type="entry name" value="OBL-like"/>
</dbReference>
<dbReference type="GO" id="GO:0006629">
    <property type="term" value="P:lipid metabolic process"/>
    <property type="evidence" value="ECO:0007669"/>
    <property type="project" value="InterPro"/>
</dbReference>
<proteinExistence type="predicted"/>
<dbReference type="Proteomes" id="UP000623129">
    <property type="component" value="Unassembled WGS sequence"/>
</dbReference>
<dbReference type="PANTHER" id="PTHR46086">
    <property type="entry name" value="ALPHA/BETA-HYDROLASES SUPERFAMILY PROTEIN"/>
    <property type="match status" value="1"/>
</dbReference>
<evidence type="ECO:0000259" key="1">
    <source>
        <dbReference type="Pfam" id="PF01764"/>
    </source>
</evidence>
<dbReference type="Pfam" id="PF01764">
    <property type="entry name" value="Lipase_3"/>
    <property type="match status" value="1"/>
</dbReference>
<name>A0A833QCH2_9POAL</name>
<dbReference type="AlphaFoldDB" id="A0A833QCH2"/>
<protein>
    <submittedName>
        <fullName evidence="2">Lipase</fullName>
    </submittedName>
</protein>
<dbReference type="PANTHER" id="PTHR46086:SF4">
    <property type="entry name" value="ALPHA_BETA-HYDROLASES SUPERFAMILY PROTEIN"/>
    <property type="match status" value="1"/>
</dbReference>
<comment type="caution">
    <text evidence="2">The sequence shown here is derived from an EMBL/GenBank/DDBJ whole genome shotgun (WGS) entry which is preliminary data.</text>
</comment>
<dbReference type="GO" id="GO:0004806">
    <property type="term" value="F:triacylglycerol lipase activity"/>
    <property type="evidence" value="ECO:0007669"/>
    <property type="project" value="InterPro"/>
</dbReference>
<dbReference type="CDD" id="cd00519">
    <property type="entry name" value="Lipase_3"/>
    <property type="match status" value="1"/>
</dbReference>
<dbReference type="OrthoDB" id="438440at2759"/>
<dbReference type="Gene3D" id="3.40.50.1820">
    <property type="entry name" value="alpha/beta hydrolase"/>
    <property type="match status" value="1"/>
</dbReference>
<dbReference type="InterPro" id="IPR029058">
    <property type="entry name" value="AB_hydrolase_fold"/>
</dbReference>
<dbReference type="EMBL" id="SWLB01000028">
    <property type="protein sequence ID" value="KAF3320658.1"/>
    <property type="molecule type" value="Genomic_DNA"/>
</dbReference>
<sequence length="469" mass="54304">MDSFHNGYFTDYLILKPDKVTLLGLIDLLYTGDIDKNSAVHCPEKTPNINELRRRWIIFVSLFLQMILLKLKKPMATFGWAVEKWMNLYYANGDSIFVLIRNFLSGKLINVPDENSANYKSMIGLLDTRIDLDKNIRPGDRKYHAALSIMAAKYAYENEESIKYTVRNHWKMEFLEYYNCWNEFEGDYTTQAFIFCDKLVDAELVVVAFCGTKPFNALQWCTDFDFSWYEIPGIGKIHGGFLKALGLQMNMGWPTNIQQEGKPIAYYVIRDKLRQVLEKNKNAKFLVTGHSLGGALAILFPSILAVNEEMDLLKRLEGVYTFGQPRVGNDKFGAFVKSHLDTEKTYLRYVYSNDIVPRVPYDNNALLFKHFGDCLYYNVFYKGKVLSEEPNKNYFSLWTLVPKYFTALLEFIRSFVIGYIDGPDYREGWLLRFARIFALVLPGLTPHSPQDYNNATRLGNFVEPADKKI</sequence>
<accession>A0A833QCH2</accession>
<keyword evidence="3" id="KW-1185">Reference proteome</keyword>
<organism evidence="2 3">
    <name type="scientific">Carex littledalei</name>
    <dbReference type="NCBI Taxonomy" id="544730"/>
    <lineage>
        <taxon>Eukaryota</taxon>
        <taxon>Viridiplantae</taxon>
        <taxon>Streptophyta</taxon>
        <taxon>Embryophyta</taxon>
        <taxon>Tracheophyta</taxon>
        <taxon>Spermatophyta</taxon>
        <taxon>Magnoliopsida</taxon>
        <taxon>Liliopsida</taxon>
        <taxon>Poales</taxon>
        <taxon>Cyperaceae</taxon>
        <taxon>Cyperoideae</taxon>
        <taxon>Cariceae</taxon>
        <taxon>Carex</taxon>
        <taxon>Carex subgen. Euthyceras</taxon>
    </lineage>
</organism>